<dbReference type="RefSeq" id="WP_259626867.1">
    <property type="nucleotide sequence ID" value="NZ_JANYMP010000018.1"/>
</dbReference>
<accession>A0A9X2VSF3</accession>
<protein>
    <submittedName>
        <fullName evidence="1">Uncharacterized protein</fullName>
    </submittedName>
</protein>
<proteinExistence type="predicted"/>
<dbReference type="Pfam" id="PF19953">
    <property type="entry name" value="EACC1"/>
    <property type="match status" value="1"/>
</dbReference>
<evidence type="ECO:0000313" key="2">
    <source>
        <dbReference type="Proteomes" id="UP001141259"/>
    </source>
</evidence>
<dbReference type="InterPro" id="IPR045428">
    <property type="entry name" value="EACC1"/>
</dbReference>
<dbReference type="Proteomes" id="UP001141259">
    <property type="component" value="Unassembled WGS sequence"/>
</dbReference>
<evidence type="ECO:0000313" key="1">
    <source>
        <dbReference type="EMBL" id="MCS7481372.1"/>
    </source>
</evidence>
<reference evidence="1" key="1">
    <citation type="submission" date="2022-08" db="EMBL/GenBank/DDBJ databases">
        <authorList>
            <person name="Tistechok S."/>
            <person name="Samborskyy M."/>
            <person name="Roman I."/>
        </authorList>
    </citation>
    <scope>NUCLEOTIDE SEQUENCE</scope>
    <source>
        <strain evidence="1">DSM 103496</strain>
    </source>
</reference>
<organism evidence="1 2">
    <name type="scientific">Umezawaea endophytica</name>
    <dbReference type="NCBI Taxonomy" id="1654476"/>
    <lineage>
        <taxon>Bacteria</taxon>
        <taxon>Bacillati</taxon>
        <taxon>Actinomycetota</taxon>
        <taxon>Actinomycetes</taxon>
        <taxon>Pseudonocardiales</taxon>
        <taxon>Pseudonocardiaceae</taxon>
        <taxon>Umezawaea</taxon>
    </lineage>
</organism>
<sequence length="114" mass="12201">MIELRVYLVDNGGIGSLRTWLADVPEASVEPVPRASRPGEQGDAWDFLSVLCGTGGAVTVVVNALATWIESKVTHARVVIGETEVELRGPDPEALTRLVRAAGEIERAAGHERD</sequence>
<gene>
    <name evidence="1" type="ORF">NZH93_31330</name>
</gene>
<comment type="caution">
    <text evidence="1">The sequence shown here is derived from an EMBL/GenBank/DDBJ whole genome shotgun (WGS) entry which is preliminary data.</text>
</comment>
<name>A0A9X2VSF3_9PSEU</name>
<dbReference type="EMBL" id="JANYMP010000018">
    <property type="protein sequence ID" value="MCS7481372.1"/>
    <property type="molecule type" value="Genomic_DNA"/>
</dbReference>
<keyword evidence="2" id="KW-1185">Reference proteome</keyword>
<dbReference type="AlphaFoldDB" id="A0A9X2VSF3"/>